<evidence type="ECO:0000313" key="2">
    <source>
        <dbReference type="Proteomes" id="UP000821866"/>
    </source>
</evidence>
<dbReference type="VEuPathDB" id="VectorBase:LOC119178603"/>
<accession>A0A9J6D7E0</accession>
<protein>
    <submittedName>
        <fullName evidence="1">Uncharacterized protein</fullName>
    </submittedName>
</protein>
<dbReference type="Proteomes" id="UP000821866">
    <property type="component" value="Chromosome 9"/>
</dbReference>
<dbReference type="EMBL" id="JABSTU010000011">
    <property type="protein sequence ID" value="KAH8009973.1"/>
    <property type="molecule type" value="Genomic_DNA"/>
</dbReference>
<reference evidence="1" key="2">
    <citation type="submission" date="2021-09" db="EMBL/GenBank/DDBJ databases">
        <authorList>
            <person name="Jia N."/>
            <person name="Wang J."/>
            <person name="Shi W."/>
            <person name="Du L."/>
            <person name="Sun Y."/>
            <person name="Zhan W."/>
            <person name="Jiang J."/>
            <person name="Wang Q."/>
            <person name="Zhang B."/>
            <person name="Ji P."/>
            <person name="Sakyi L.B."/>
            <person name="Cui X."/>
            <person name="Yuan T."/>
            <person name="Jiang B."/>
            <person name="Yang W."/>
            <person name="Lam T.T.-Y."/>
            <person name="Chang Q."/>
            <person name="Ding S."/>
            <person name="Wang X."/>
            <person name="Zhu J."/>
            <person name="Ruan X."/>
            <person name="Zhao L."/>
            <person name="Wei J."/>
            <person name="Que T."/>
            <person name="Du C."/>
            <person name="Cheng J."/>
            <person name="Dai P."/>
            <person name="Han X."/>
            <person name="Huang E."/>
            <person name="Gao Y."/>
            <person name="Liu J."/>
            <person name="Shao H."/>
            <person name="Ye R."/>
            <person name="Li L."/>
            <person name="Wei W."/>
            <person name="Wang X."/>
            <person name="Wang C."/>
            <person name="Huo Q."/>
            <person name="Li W."/>
            <person name="Guo W."/>
            <person name="Chen H."/>
            <person name="Chen S."/>
            <person name="Zhou L."/>
            <person name="Zhou L."/>
            <person name="Ni X."/>
            <person name="Tian J."/>
            <person name="Zhou Y."/>
            <person name="Sheng Y."/>
            <person name="Liu T."/>
            <person name="Pan Y."/>
            <person name="Xia L."/>
            <person name="Li J."/>
            <person name="Zhao F."/>
            <person name="Cao W."/>
        </authorList>
    </citation>
    <scope>NUCLEOTIDE SEQUENCE</scope>
    <source>
        <strain evidence="1">Rmic-2018</strain>
        <tissue evidence="1">Larvae</tissue>
    </source>
</reference>
<gene>
    <name evidence="1" type="ORF">HPB51_023029</name>
</gene>
<organism evidence="1 2">
    <name type="scientific">Rhipicephalus microplus</name>
    <name type="common">Cattle tick</name>
    <name type="synonym">Boophilus microplus</name>
    <dbReference type="NCBI Taxonomy" id="6941"/>
    <lineage>
        <taxon>Eukaryota</taxon>
        <taxon>Metazoa</taxon>
        <taxon>Ecdysozoa</taxon>
        <taxon>Arthropoda</taxon>
        <taxon>Chelicerata</taxon>
        <taxon>Arachnida</taxon>
        <taxon>Acari</taxon>
        <taxon>Parasitiformes</taxon>
        <taxon>Ixodida</taxon>
        <taxon>Ixodoidea</taxon>
        <taxon>Ixodidae</taxon>
        <taxon>Rhipicephalinae</taxon>
        <taxon>Rhipicephalus</taxon>
        <taxon>Boophilus</taxon>
    </lineage>
</organism>
<reference evidence="1" key="1">
    <citation type="journal article" date="2020" name="Cell">
        <title>Large-Scale Comparative Analyses of Tick Genomes Elucidate Their Genetic Diversity and Vector Capacities.</title>
        <authorList>
            <consortium name="Tick Genome and Microbiome Consortium (TIGMIC)"/>
            <person name="Jia N."/>
            <person name="Wang J."/>
            <person name="Shi W."/>
            <person name="Du L."/>
            <person name="Sun Y."/>
            <person name="Zhan W."/>
            <person name="Jiang J.F."/>
            <person name="Wang Q."/>
            <person name="Zhang B."/>
            <person name="Ji P."/>
            <person name="Bell-Sakyi L."/>
            <person name="Cui X.M."/>
            <person name="Yuan T.T."/>
            <person name="Jiang B.G."/>
            <person name="Yang W.F."/>
            <person name="Lam T.T."/>
            <person name="Chang Q.C."/>
            <person name="Ding S.J."/>
            <person name="Wang X.J."/>
            <person name="Zhu J.G."/>
            <person name="Ruan X.D."/>
            <person name="Zhao L."/>
            <person name="Wei J.T."/>
            <person name="Ye R.Z."/>
            <person name="Que T.C."/>
            <person name="Du C.H."/>
            <person name="Zhou Y.H."/>
            <person name="Cheng J.X."/>
            <person name="Dai P.F."/>
            <person name="Guo W.B."/>
            <person name="Han X.H."/>
            <person name="Huang E.J."/>
            <person name="Li L.F."/>
            <person name="Wei W."/>
            <person name="Gao Y.C."/>
            <person name="Liu J.Z."/>
            <person name="Shao H.Z."/>
            <person name="Wang X."/>
            <person name="Wang C.C."/>
            <person name="Yang T.C."/>
            <person name="Huo Q.B."/>
            <person name="Li W."/>
            <person name="Chen H.Y."/>
            <person name="Chen S.E."/>
            <person name="Zhou L.G."/>
            <person name="Ni X.B."/>
            <person name="Tian J.H."/>
            <person name="Sheng Y."/>
            <person name="Liu T."/>
            <person name="Pan Y.S."/>
            <person name="Xia L.Y."/>
            <person name="Li J."/>
            <person name="Zhao F."/>
            <person name="Cao W.C."/>
        </authorList>
    </citation>
    <scope>NUCLEOTIDE SEQUENCE</scope>
    <source>
        <strain evidence="1">Rmic-2018</strain>
    </source>
</reference>
<comment type="caution">
    <text evidence="1">The sequence shown here is derived from an EMBL/GenBank/DDBJ whole genome shotgun (WGS) entry which is preliminary data.</text>
</comment>
<sequence length="77" mass="7971">MEGEPGLEQFPGGLAHGQDYSFLQNILVDGGSQFGVTALAFDTQEELLWMGNQGVLASSLSSSLDIGLSVCCSDGAC</sequence>
<keyword evidence="2" id="KW-1185">Reference proteome</keyword>
<proteinExistence type="predicted"/>
<evidence type="ECO:0000313" key="1">
    <source>
        <dbReference type="EMBL" id="KAH8009973.1"/>
    </source>
</evidence>
<dbReference type="AlphaFoldDB" id="A0A9J6D7E0"/>
<name>A0A9J6D7E0_RHIMP</name>